<proteinExistence type="predicted"/>
<name>A0A221WBH4_9PSEU</name>
<dbReference type="OrthoDB" id="3697939at2"/>
<evidence type="ECO:0000313" key="3">
    <source>
        <dbReference type="Proteomes" id="UP000204221"/>
    </source>
</evidence>
<feature type="region of interest" description="Disordered" evidence="1">
    <location>
        <begin position="34"/>
        <end position="61"/>
    </location>
</feature>
<accession>A0A221WBH4</accession>
<dbReference type="Proteomes" id="UP000204221">
    <property type="component" value="Chromosome"/>
</dbReference>
<keyword evidence="3" id="KW-1185">Reference proteome</keyword>
<dbReference type="KEGG" id="ahg:AHOG_26965"/>
<protein>
    <submittedName>
        <fullName evidence="2">Uncharacterized protein</fullName>
    </submittedName>
</protein>
<organism evidence="2 3">
    <name type="scientific">Actinoalloteichus hoggarensis</name>
    <dbReference type="NCBI Taxonomy" id="1470176"/>
    <lineage>
        <taxon>Bacteria</taxon>
        <taxon>Bacillati</taxon>
        <taxon>Actinomycetota</taxon>
        <taxon>Actinomycetes</taxon>
        <taxon>Pseudonocardiales</taxon>
        <taxon>Pseudonocardiaceae</taxon>
        <taxon>Actinoalloteichus</taxon>
    </lineage>
</organism>
<evidence type="ECO:0000313" key="2">
    <source>
        <dbReference type="EMBL" id="ASO22991.1"/>
    </source>
</evidence>
<dbReference type="RefSeq" id="WP_157737069.1">
    <property type="nucleotide sequence ID" value="NZ_CP022521.1"/>
</dbReference>
<dbReference type="AlphaFoldDB" id="A0A221WBH4"/>
<evidence type="ECO:0000256" key="1">
    <source>
        <dbReference type="SAM" id="MobiDB-lite"/>
    </source>
</evidence>
<reference evidence="2 3" key="1">
    <citation type="submission" date="2017-07" db="EMBL/GenBank/DDBJ databases">
        <title>Complete genome sequence of Actinoalloteichus hoggarensis DSM 45943, type strain of Actinoalloteichus hoggarensis.</title>
        <authorList>
            <person name="Ruckert C."/>
            <person name="Nouioui I."/>
            <person name="Willmese J."/>
            <person name="van Wezel G."/>
            <person name="Klenk H.-P."/>
            <person name="Kalinowski J."/>
            <person name="Zotchev S.B."/>
        </authorList>
    </citation>
    <scope>NUCLEOTIDE SEQUENCE [LARGE SCALE GENOMIC DNA]</scope>
    <source>
        <strain evidence="2 3">DSM 45943</strain>
    </source>
</reference>
<dbReference type="EMBL" id="CP022521">
    <property type="protein sequence ID" value="ASO22991.1"/>
    <property type="molecule type" value="Genomic_DNA"/>
</dbReference>
<sequence length="137" mass="15098">MRDSYEVDPELLPQAIADLKYAFIELHKLRERASDLAQNPPGQGDDEVSLNSGTQLSRIAGDPSKGSLIHTINAYQDAIASTIDKFEQMLAAYLNLEDVNQIPEFEVTPTSHSTSPTYEERLQENLGRLPGNGNLAV</sequence>
<gene>
    <name evidence="2" type="ORF">AHOG_26965</name>
</gene>